<dbReference type="Proteomes" id="UP000087171">
    <property type="component" value="Chromosome Ca5"/>
</dbReference>
<keyword evidence="17" id="KW-1185">Reference proteome</keyword>
<evidence type="ECO:0000256" key="14">
    <source>
        <dbReference type="ARBA" id="ARBA00049638"/>
    </source>
</evidence>
<dbReference type="Pfam" id="PF10613">
    <property type="entry name" value="Lig_chan-Glu_bd"/>
    <property type="match status" value="1"/>
</dbReference>
<dbReference type="CDD" id="cd19990">
    <property type="entry name" value="PBP1_GABAb_receptor_plant"/>
    <property type="match status" value="1"/>
</dbReference>
<feature type="transmembrane region" description="Helical" evidence="15">
    <location>
        <begin position="662"/>
        <end position="680"/>
    </location>
</feature>
<dbReference type="Gene3D" id="3.40.50.2300">
    <property type="match status" value="2"/>
</dbReference>
<sequence length="991" mass="110287">MKKESMVMKSKYYLVILMMMLGGGGVIAEIVKVGVVLDLTNGTVGKIGLRCIKMSLSDFYLSHSHSYHKTTIQLIVRDSLRDVVTAGQQAIDLIKNEKVQAIIGPTTTMEANFMIELGDKAHIPIVTFSATSPSLASLQSPYFFQVSQNDSSQVKAITSIIQAFGWKEVVPIYIDNSFGEGLIPYLITVLQQAYIRVPYLSAISISATDEIIIEELHKLMTTISTKIFVVHMSQNLGSRLFTLARKIGMMSQGYVWIVTDSMANLFNSLNILVKESMKGVLGVRPYIPRTKKLENFRARWKRKFPSDNETLFDTNLNVFGIWAYDATTSLAMAIENVGIGQQNGEKLSEALSNITFNGLGGDFSNVGIGQQNGEKLSEALSNITFNGLGGDFSVVGGKLNVSIYEIINVMGDGEKKVGYWTPDKGLTKNLDRKDINNSTYSFSKNDIGSILWPGDMHCIPKGWEIPTIGKKLKIGVPVRKNYTEFVKITHDNSTNSRPPTGFCIEVFKAVLEVLPYAFPPYEFVPFAKPDGDMAGTYDELITQLYLGKYDAVVGDVTIIANRSNYVDFTMPYTESGVTMIVSLKDKRKKNAWTFLKPLTWDLWVTSACSFVFIGFVVWVLEHRINNDFRGPLSHQIGTSLWFSFSTMVYAHREKVVSNLGRFVVIVWVFVVLILVQSYTANLTSLLTIEQLSPAITDVHQLLKNKMNVGYLKGSFVYGILKNLGFQDSQLITYQSPEECNELFIKGTVNGGIDAAFDEVPYVKHFLGTYSCSKYVMVEPRFKTGGFGYAFPKGSPLVADISRAILNVTQGDKMKSIENLWFKNNSCLDSNAEISSNNSLGLESFWGLFLIAGLSSLLALLIFVVTFLYQHKHIWLDSNTGTSIWRSIKVLVRVFDQRDLDSHTFKKSKMIGSKNESIGADHDDLGVVEASPGTHCPPSPSSQTESNFFVYGDFNPKHGDINHSQNTEIEVAHITNEEVSTMNNCEINSQAT</sequence>
<name>A0A1S2Y9A7_CICAR</name>
<evidence type="ECO:0000256" key="4">
    <source>
        <dbReference type="ARBA" id="ARBA00022448"/>
    </source>
</evidence>
<evidence type="ECO:0000256" key="12">
    <source>
        <dbReference type="ARBA" id="ARBA00023286"/>
    </source>
</evidence>
<keyword evidence="13" id="KW-0407">Ion channel</keyword>
<feature type="transmembrane region" description="Helical" evidence="15">
    <location>
        <begin position="12"/>
        <end position="31"/>
    </location>
</feature>
<dbReference type="PaxDb" id="3827-XP_004501403.1"/>
<dbReference type="SMR" id="A0A1S2Y9A7"/>
<dbReference type="GeneID" id="101491994"/>
<organism evidence="17 18">
    <name type="scientific">Cicer arietinum</name>
    <name type="common">Chickpea</name>
    <name type="synonym">Garbanzo</name>
    <dbReference type="NCBI Taxonomy" id="3827"/>
    <lineage>
        <taxon>Eukaryota</taxon>
        <taxon>Viridiplantae</taxon>
        <taxon>Streptophyta</taxon>
        <taxon>Embryophyta</taxon>
        <taxon>Tracheophyta</taxon>
        <taxon>Spermatophyta</taxon>
        <taxon>Magnoliopsida</taxon>
        <taxon>eudicotyledons</taxon>
        <taxon>Gunneridae</taxon>
        <taxon>Pentapetalae</taxon>
        <taxon>rosids</taxon>
        <taxon>fabids</taxon>
        <taxon>Fabales</taxon>
        <taxon>Fabaceae</taxon>
        <taxon>Papilionoideae</taxon>
        <taxon>50 kb inversion clade</taxon>
        <taxon>NPAAA clade</taxon>
        <taxon>Hologalegina</taxon>
        <taxon>IRL clade</taxon>
        <taxon>Cicereae</taxon>
        <taxon>Cicer</taxon>
    </lineage>
</organism>
<comment type="subcellular location">
    <subcellularLocation>
        <location evidence="1">Membrane</location>
        <topology evidence="1">Multi-pass membrane protein</topology>
    </subcellularLocation>
</comment>
<dbReference type="InterPro" id="IPR028082">
    <property type="entry name" value="Peripla_BP_I"/>
</dbReference>
<dbReference type="Pfam" id="PF01094">
    <property type="entry name" value="ANF_receptor"/>
    <property type="match status" value="1"/>
</dbReference>
<dbReference type="SUPFAM" id="SSF81324">
    <property type="entry name" value="Voltage-gated potassium channels"/>
    <property type="match status" value="1"/>
</dbReference>
<evidence type="ECO:0000256" key="7">
    <source>
        <dbReference type="ARBA" id="ARBA00022989"/>
    </source>
</evidence>
<keyword evidence="10" id="KW-0675">Receptor</keyword>
<keyword evidence="5 15" id="KW-0812">Transmembrane</keyword>
<evidence type="ECO:0000256" key="10">
    <source>
        <dbReference type="ARBA" id="ARBA00023170"/>
    </source>
</evidence>
<dbReference type="Pfam" id="PF00060">
    <property type="entry name" value="Lig_chan"/>
    <property type="match status" value="1"/>
</dbReference>
<proteinExistence type="inferred from homology"/>
<dbReference type="STRING" id="3827.A0A1S2Y9A7"/>
<gene>
    <name evidence="18" type="primary">LOC101491994</name>
</gene>
<keyword evidence="7 15" id="KW-1133">Transmembrane helix</keyword>
<dbReference type="InterPro" id="IPR001320">
    <property type="entry name" value="Iontro_rcpt_C"/>
</dbReference>
<dbReference type="PANTHER" id="PTHR34836:SF1">
    <property type="entry name" value="OS09G0428600 PROTEIN"/>
    <property type="match status" value="1"/>
</dbReference>
<protein>
    <submittedName>
        <fullName evidence="18">Glutamate receptor 2.7-like isoform X2</fullName>
    </submittedName>
</protein>
<keyword evidence="12" id="KW-1071">Ligand-gated ion channel</keyword>
<comment type="function">
    <text evidence="14">Glutamate-gated receptor that probably acts as a non-selective cation channel. May be involved in light-signal transduction and calcium homeostasis via the regulation of calcium influx into cells.</text>
</comment>
<reference evidence="18" key="2">
    <citation type="submission" date="2025-08" db="UniProtKB">
        <authorList>
            <consortium name="RefSeq"/>
        </authorList>
    </citation>
    <scope>IDENTIFICATION</scope>
    <source>
        <tissue evidence="18">Etiolated seedlings</tissue>
    </source>
</reference>
<evidence type="ECO:0000256" key="2">
    <source>
        <dbReference type="ARBA" id="ARBA00008685"/>
    </source>
</evidence>
<keyword evidence="8" id="KW-0406">Ion transport</keyword>
<dbReference type="AlphaFoldDB" id="A0A1S2Y9A7"/>
<reference evidence="17" key="1">
    <citation type="journal article" date="2013" name="Nat. Biotechnol.">
        <title>Draft genome sequence of chickpea (Cicer arietinum) provides a resource for trait improvement.</title>
        <authorList>
            <person name="Varshney R.K."/>
            <person name="Song C."/>
            <person name="Saxena R.K."/>
            <person name="Azam S."/>
            <person name="Yu S."/>
            <person name="Sharpe A.G."/>
            <person name="Cannon S."/>
            <person name="Baek J."/>
            <person name="Rosen B.D."/>
            <person name="Tar'an B."/>
            <person name="Millan T."/>
            <person name="Zhang X."/>
            <person name="Ramsay L.D."/>
            <person name="Iwata A."/>
            <person name="Wang Y."/>
            <person name="Nelson W."/>
            <person name="Farmer A.D."/>
            <person name="Gaur P.M."/>
            <person name="Soderlund C."/>
            <person name="Penmetsa R.V."/>
            <person name="Xu C."/>
            <person name="Bharti A.K."/>
            <person name="He W."/>
            <person name="Winter P."/>
            <person name="Zhao S."/>
            <person name="Hane J.K."/>
            <person name="Carrasquilla-Garcia N."/>
            <person name="Condie J.A."/>
            <person name="Upadhyaya H.D."/>
            <person name="Luo M.C."/>
            <person name="Thudi M."/>
            <person name="Gowda C.L."/>
            <person name="Singh N.P."/>
            <person name="Lichtenzveig J."/>
            <person name="Gali K.K."/>
            <person name="Rubio J."/>
            <person name="Nadarajan N."/>
            <person name="Dolezel J."/>
            <person name="Bansal K.C."/>
            <person name="Xu X."/>
            <person name="Edwards D."/>
            <person name="Zhang G."/>
            <person name="Kahl G."/>
            <person name="Gil J."/>
            <person name="Singh K.B."/>
            <person name="Datta S.K."/>
            <person name="Jackson S.A."/>
            <person name="Wang J."/>
            <person name="Cook D.R."/>
        </authorList>
    </citation>
    <scope>NUCLEOTIDE SEQUENCE [LARGE SCALE GENOMIC DNA]</scope>
    <source>
        <strain evidence="17">cv. CDC Frontier</strain>
    </source>
</reference>
<dbReference type="InterPro" id="IPR001828">
    <property type="entry name" value="ANF_lig-bd_rcpt"/>
</dbReference>
<dbReference type="FunFam" id="3.40.190.10:FF:000103">
    <property type="entry name" value="Glutamate receptor"/>
    <property type="match status" value="1"/>
</dbReference>
<evidence type="ECO:0000259" key="16">
    <source>
        <dbReference type="SMART" id="SM00079"/>
    </source>
</evidence>
<evidence type="ECO:0000313" key="18">
    <source>
        <dbReference type="RefSeq" id="XP_004501403.1"/>
    </source>
</evidence>
<evidence type="ECO:0000256" key="8">
    <source>
        <dbReference type="ARBA" id="ARBA00023065"/>
    </source>
</evidence>
<evidence type="ECO:0000256" key="6">
    <source>
        <dbReference type="ARBA" id="ARBA00022729"/>
    </source>
</evidence>
<feature type="transmembrane region" description="Helical" evidence="15">
    <location>
        <begin position="844"/>
        <end position="868"/>
    </location>
</feature>
<dbReference type="CDD" id="cd13686">
    <property type="entry name" value="GluR_Plant"/>
    <property type="match status" value="1"/>
</dbReference>
<comment type="similarity">
    <text evidence="2">Belongs to the glutamate-gated ion channel (TC 1.A.10.1) family.</text>
</comment>
<evidence type="ECO:0000256" key="3">
    <source>
        <dbReference type="ARBA" id="ARBA00011095"/>
    </source>
</evidence>
<feature type="domain" description="Ionotropic glutamate receptor C-terminal" evidence="16">
    <location>
        <begin position="471"/>
        <end position="823"/>
    </location>
</feature>
<dbReference type="InterPro" id="IPR017103">
    <property type="entry name" value="Iontropic_Glu_rcpt_pln"/>
</dbReference>
<evidence type="ECO:0000256" key="15">
    <source>
        <dbReference type="SAM" id="Phobius"/>
    </source>
</evidence>
<dbReference type="InterPro" id="IPR044440">
    <property type="entry name" value="GABAb_receptor_plant_PBP1"/>
</dbReference>
<dbReference type="RefSeq" id="XP_004501403.1">
    <property type="nucleotide sequence ID" value="XM_004501346.3"/>
</dbReference>
<keyword evidence="4" id="KW-0813">Transport</keyword>
<evidence type="ECO:0000313" key="17">
    <source>
        <dbReference type="Proteomes" id="UP000087171"/>
    </source>
</evidence>
<dbReference type="GO" id="GO:0016020">
    <property type="term" value="C:membrane"/>
    <property type="evidence" value="ECO:0007669"/>
    <property type="project" value="UniProtKB-SubCell"/>
</dbReference>
<dbReference type="eggNOG" id="KOG1052">
    <property type="taxonomic scope" value="Eukaryota"/>
</dbReference>
<dbReference type="PIRSF" id="PIRSF037090">
    <property type="entry name" value="Iontro_Glu-like_rcpt_pln"/>
    <property type="match status" value="1"/>
</dbReference>
<dbReference type="SMART" id="SM00079">
    <property type="entry name" value="PBPe"/>
    <property type="match status" value="1"/>
</dbReference>
<dbReference type="Gene3D" id="3.40.190.10">
    <property type="entry name" value="Periplasmic binding protein-like II"/>
    <property type="match status" value="2"/>
</dbReference>
<keyword evidence="11" id="KW-0325">Glycoprotein</keyword>
<dbReference type="OrthoDB" id="5984008at2759"/>
<comment type="subunit">
    <text evidence="3">May form heteromers.</text>
</comment>
<evidence type="ECO:0000256" key="1">
    <source>
        <dbReference type="ARBA" id="ARBA00004141"/>
    </source>
</evidence>
<dbReference type="SUPFAM" id="SSF53850">
    <property type="entry name" value="Periplasmic binding protein-like II"/>
    <property type="match status" value="1"/>
</dbReference>
<dbReference type="FunFam" id="1.10.287.70:FF:000037">
    <property type="entry name" value="Glutamate receptor"/>
    <property type="match status" value="1"/>
</dbReference>
<dbReference type="FunFam" id="3.40.50.2300:FF:000081">
    <property type="entry name" value="Glutamate receptor"/>
    <property type="match status" value="1"/>
</dbReference>
<evidence type="ECO:0000256" key="11">
    <source>
        <dbReference type="ARBA" id="ARBA00023180"/>
    </source>
</evidence>
<keyword evidence="9 15" id="KW-0472">Membrane</keyword>
<evidence type="ECO:0000256" key="13">
    <source>
        <dbReference type="ARBA" id="ARBA00023303"/>
    </source>
</evidence>
<keyword evidence="6" id="KW-0732">Signal</keyword>
<feature type="transmembrane region" description="Helical" evidence="15">
    <location>
        <begin position="598"/>
        <end position="620"/>
    </location>
</feature>
<dbReference type="InterPro" id="IPR019594">
    <property type="entry name" value="Glu/Gly-bd"/>
</dbReference>
<dbReference type="InterPro" id="IPR015683">
    <property type="entry name" value="Ionotropic_Glu_rcpt"/>
</dbReference>
<dbReference type="GO" id="GO:0015276">
    <property type="term" value="F:ligand-gated monoatomic ion channel activity"/>
    <property type="evidence" value="ECO:0007669"/>
    <property type="project" value="InterPro"/>
</dbReference>
<evidence type="ECO:0000256" key="5">
    <source>
        <dbReference type="ARBA" id="ARBA00022692"/>
    </source>
</evidence>
<dbReference type="KEGG" id="cam:101491994"/>
<dbReference type="SUPFAM" id="SSF53822">
    <property type="entry name" value="Periplasmic binding protein-like I"/>
    <property type="match status" value="1"/>
</dbReference>
<dbReference type="PANTHER" id="PTHR34836">
    <property type="entry name" value="OS06G0188250 PROTEIN"/>
    <property type="match status" value="1"/>
</dbReference>
<accession>A0A1S2Y9A7</accession>
<dbReference type="Gene3D" id="1.10.287.70">
    <property type="match status" value="1"/>
</dbReference>
<evidence type="ECO:0000256" key="9">
    <source>
        <dbReference type="ARBA" id="ARBA00023136"/>
    </source>
</evidence>